<organism evidence="2 3">
    <name type="scientific">Sinomonas flava</name>
    <dbReference type="NCBI Taxonomy" id="496857"/>
    <lineage>
        <taxon>Bacteria</taxon>
        <taxon>Bacillati</taxon>
        <taxon>Actinomycetota</taxon>
        <taxon>Actinomycetes</taxon>
        <taxon>Micrococcales</taxon>
        <taxon>Micrococcaceae</taxon>
        <taxon>Sinomonas</taxon>
    </lineage>
</organism>
<gene>
    <name evidence="2" type="ORF">GCM10009849_03410</name>
</gene>
<dbReference type="Proteomes" id="UP001500432">
    <property type="component" value="Unassembled WGS sequence"/>
</dbReference>
<keyword evidence="3" id="KW-1185">Reference proteome</keyword>
<evidence type="ECO:0000313" key="3">
    <source>
        <dbReference type="Proteomes" id="UP001500432"/>
    </source>
</evidence>
<evidence type="ECO:0000256" key="1">
    <source>
        <dbReference type="SAM" id="MobiDB-lite"/>
    </source>
</evidence>
<dbReference type="EMBL" id="BAAAQW010000002">
    <property type="protein sequence ID" value="GAA2196819.1"/>
    <property type="molecule type" value="Genomic_DNA"/>
</dbReference>
<proteinExistence type="predicted"/>
<protein>
    <submittedName>
        <fullName evidence="2">Antitoxin</fullName>
    </submittedName>
</protein>
<dbReference type="InterPro" id="IPR028037">
    <property type="entry name" value="Antitoxin_Rv0909/MT0933"/>
</dbReference>
<comment type="caution">
    <text evidence="2">The sequence shown here is derived from an EMBL/GenBank/DDBJ whole genome shotgun (WGS) entry which is preliminary data.</text>
</comment>
<accession>A0ABP5NAZ5</accession>
<reference evidence="3" key="1">
    <citation type="journal article" date="2019" name="Int. J. Syst. Evol. Microbiol.">
        <title>The Global Catalogue of Microorganisms (GCM) 10K type strain sequencing project: providing services to taxonomists for standard genome sequencing and annotation.</title>
        <authorList>
            <consortium name="The Broad Institute Genomics Platform"/>
            <consortium name="The Broad Institute Genome Sequencing Center for Infectious Disease"/>
            <person name="Wu L."/>
            <person name="Ma J."/>
        </authorList>
    </citation>
    <scope>NUCLEOTIDE SEQUENCE [LARGE SCALE GENOMIC DNA]</scope>
    <source>
        <strain evidence="3">JCM 16034</strain>
    </source>
</reference>
<dbReference type="RefSeq" id="WP_344297893.1">
    <property type="nucleotide sequence ID" value="NZ_BAAAQW010000002.1"/>
</dbReference>
<name>A0ABP5NAZ5_9MICC</name>
<sequence>MSFLDDVKGKAEELISGNAEAVKGGIEKVGDFIDEKTGGKFSGQVDGVQQSASDYVDGLDREDAPSEPSEAPAHQA</sequence>
<dbReference type="Pfam" id="PF14013">
    <property type="entry name" value="MT0933_antitox"/>
    <property type="match status" value="1"/>
</dbReference>
<feature type="region of interest" description="Disordered" evidence="1">
    <location>
        <begin position="38"/>
        <end position="76"/>
    </location>
</feature>
<evidence type="ECO:0000313" key="2">
    <source>
        <dbReference type="EMBL" id="GAA2196819.1"/>
    </source>
</evidence>